<evidence type="ECO:0000313" key="3">
    <source>
        <dbReference type="Proteomes" id="UP000078550"/>
    </source>
</evidence>
<reference evidence="1" key="2">
    <citation type="submission" date="2016-05" db="EMBL/GenBank/DDBJ databases">
        <authorList>
            <person name="Lavstsen T."/>
            <person name="Jespersen J.S."/>
        </authorList>
    </citation>
    <scope>NUCLEOTIDE SEQUENCE [LARGE SCALE GENOMIC DNA]</scope>
</reference>
<dbReference type="AlphaFoldDB" id="A0A1A8YFW8"/>
<proteinExistence type="predicted"/>
<dbReference type="Proteomes" id="UP000078550">
    <property type="component" value="Unassembled WGS sequence"/>
</dbReference>
<organism evidence="1 4">
    <name type="scientific">Plasmodium ovale wallikeri</name>
    <dbReference type="NCBI Taxonomy" id="864142"/>
    <lineage>
        <taxon>Eukaryota</taxon>
        <taxon>Sar</taxon>
        <taxon>Alveolata</taxon>
        <taxon>Apicomplexa</taxon>
        <taxon>Aconoidasida</taxon>
        <taxon>Haemosporida</taxon>
        <taxon>Plasmodiidae</taxon>
        <taxon>Plasmodium</taxon>
        <taxon>Plasmodium (Plasmodium)</taxon>
    </lineage>
</organism>
<evidence type="ECO:0000313" key="4">
    <source>
        <dbReference type="Proteomes" id="UP000078555"/>
    </source>
</evidence>
<keyword evidence="4" id="KW-1185">Reference proteome</keyword>
<dbReference type="EMBL" id="FLRE01000006">
    <property type="protein sequence ID" value="SBT30871.1"/>
    <property type="molecule type" value="Genomic_DNA"/>
</dbReference>
<accession>A0A1A8YFW8</accession>
<evidence type="ECO:0000313" key="2">
    <source>
        <dbReference type="EMBL" id="SBT30871.1"/>
    </source>
</evidence>
<protein>
    <submittedName>
        <fullName evidence="1">Uncharacterized protein</fullName>
    </submittedName>
</protein>
<dbReference type="Proteomes" id="UP000078555">
    <property type="component" value="Unassembled WGS sequence"/>
</dbReference>
<name>A0A1A8YFW8_PLAOA</name>
<reference evidence="3 4" key="1">
    <citation type="submission" date="2016-05" db="EMBL/GenBank/DDBJ databases">
        <authorList>
            <person name="Naeem Raeece"/>
        </authorList>
    </citation>
    <scope>NUCLEOTIDE SEQUENCE [LARGE SCALE GENOMIC DNA]</scope>
</reference>
<evidence type="ECO:0000313" key="1">
    <source>
        <dbReference type="EMBL" id="SBT30424.1"/>
    </source>
</evidence>
<gene>
    <name evidence="1" type="ORF">POVWA1_000850</name>
    <name evidence="2" type="ORF">POVWA2_001120</name>
</gene>
<dbReference type="EMBL" id="FLRD01000001">
    <property type="protein sequence ID" value="SBT30424.1"/>
    <property type="molecule type" value="Genomic_DNA"/>
</dbReference>
<sequence length="80" mass="9287">MLPCACQYMCARAYSYAHIRLCVHLFYCSLHIVQNERTSCRKEHAWICNSALAKRGKLCVPKWRYGQVAKDVKVKRGNLP</sequence>